<keyword evidence="5" id="KW-1185">Reference proteome</keyword>
<dbReference type="Proteomes" id="UP001140949">
    <property type="component" value="Unassembled WGS sequence"/>
</dbReference>
<dbReference type="EMBL" id="JANAVB010004600">
    <property type="protein sequence ID" value="KAJ6848336.1"/>
    <property type="molecule type" value="Genomic_DNA"/>
</dbReference>
<evidence type="ECO:0000256" key="1">
    <source>
        <dbReference type="ARBA" id="ARBA00022729"/>
    </source>
</evidence>
<name>A0AAX6I4X0_IRIPA</name>
<dbReference type="Gene3D" id="1.20.140.40">
    <property type="entry name" value="Invertase/pectin methylesterase inhibitor family protein"/>
    <property type="match status" value="1"/>
</dbReference>
<proteinExistence type="predicted"/>
<dbReference type="InterPro" id="IPR006501">
    <property type="entry name" value="Pectinesterase_inhib_dom"/>
</dbReference>
<protein>
    <submittedName>
        <fullName evidence="4">21 kDa protein</fullName>
    </submittedName>
</protein>
<organism evidence="4 5">
    <name type="scientific">Iris pallida</name>
    <name type="common">Sweet iris</name>
    <dbReference type="NCBI Taxonomy" id="29817"/>
    <lineage>
        <taxon>Eukaryota</taxon>
        <taxon>Viridiplantae</taxon>
        <taxon>Streptophyta</taxon>
        <taxon>Embryophyta</taxon>
        <taxon>Tracheophyta</taxon>
        <taxon>Spermatophyta</taxon>
        <taxon>Magnoliopsida</taxon>
        <taxon>Liliopsida</taxon>
        <taxon>Asparagales</taxon>
        <taxon>Iridaceae</taxon>
        <taxon>Iridoideae</taxon>
        <taxon>Irideae</taxon>
        <taxon>Iris</taxon>
    </lineage>
</organism>
<feature type="domain" description="Pectinesterase inhibitor" evidence="3">
    <location>
        <begin position="37"/>
        <end position="205"/>
    </location>
</feature>
<comment type="caution">
    <text evidence="4">The sequence shown here is derived from an EMBL/GenBank/DDBJ whole genome shotgun (WGS) entry which is preliminary data.</text>
</comment>
<keyword evidence="1 2" id="KW-0732">Signal</keyword>
<gene>
    <name evidence="4" type="ORF">M6B38_273805</name>
</gene>
<dbReference type="GO" id="GO:0004857">
    <property type="term" value="F:enzyme inhibitor activity"/>
    <property type="evidence" value="ECO:0007669"/>
    <property type="project" value="InterPro"/>
</dbReference>
<accession>A0AAX6I4X0</accession>
<reference evidence="4" key="1">
    <citation type="journal article" date="2023" name="GigaByte">
        <title>Genome assembly of the bearded iris, Iris pallida Lam.</title>
        <authorList>
            <person name="Bruccoleri R.E."/>
            <person name="Oakeley E.J."/>
            <person name="Faust A.M.E."/>
            <person name="Altorfer M."/>
            <person name="Dessus-Babus S."/>
            <person name="Burckhardt D."/>
            <person name="Oertli M."/>
            <person name="Naumann U."/>
            <person name="Petersen F."/>
            <person name="Wong J."/>
        </authorList>
    </citation>
    <scope>NUCLEOTIDE SEQUENCE</scope>
    <source>
        <strain evidence="4">GSM-AAB239-AS_SAM_17_03QT</strain>
    </source>
</reference>
<reference evidence="4" key="2">
    <citation type="submission" date="2023-04" db="EMBL/GenBank/DDBJ databases">
        <authorList>
            <person name="Bruccoleri R.E."/>
            <person name="Oakeley E.J."/>
            <person name="Faust A.-M."/>
            <person name="Dessus-Babus S."/>
            <person name="Altorfer M."/>
            <person name="Burckhardt D."/>
            <person name="Oertli M."/>
            <person name="Naumann U."/>
            <person name="Petersen F."/>
            <person name="Wong J."/>
        </authorList>
    </citation>
    <scope>NUCLEOTIDE SEQUENCE</scope>
    <source>
        <strain evidence="4">GSM-AAB239-AS_SAM_17_03QT</strain>
        <tissue evidence="4">Leaf</tissue>
    </source>
</reference>
<dbReference type="SMART" id="SM00856">
    <property type="entry name" value="PMEI"/>
    <property type="match status" value="1"/>
</dbReference>
<dbReference type="SUPFAM" id="SSF101148">
    <property type="entry name" value="Plant invertase/pectin methylesterase inhibitor"/>
    <property type="match status" value="1"/>
</dbReference>
<dbReference type="Pfam" id="PF04043">
    <property type="entry name" value="PMEI"/>
    <property type="match status" value="1"/>
</dbReference>
<dbReference type="PANTHER" id="PTHR31080">
    <property type="entry name" value="PECTINESTERASE INHIBITOR-LIKE"/>
    <property type="match status" value="1"/>
</dbReference>
<evidence type="ECO:0000313" key="4">
    <source>
        <dbReference type="EMBL" id="KAJ6848336.1"/>
    </source>
</evidence>
<feature type="chain" id="PRO_5043601462" evidence="2">
    <location>
        <begin position="21"/>
        <end position="213"/>
    </location>
</feature>
<evidence type="ECO:0000256" key="2">
    <source>
        <dbReference type="SAM" id="SignalP"/>
    </source>
</evidence>
<evidence type="ECO:0000313" key="5">
    <source>
        <dbReference type="Proteomes" id="UP001140949"/>
    </source>
</evidence>
<dbReference type="NCBIfam" id="TIGR01614">
    <property type="entry name" value="PME_inhib"/>
    <property type="match status" value="1"/>
</dbReference>
<dbReference type="PANTHER" id="PTHR31080:SF64">
    <property type="entry name" value="PLANT INVERTASE_PECTIN METHYLESTERASE INHIBITOR SUPERFAMILY PROTEIN"/>
    <property type="match status" value="1"/>
</dbReference>
<dbReference type="AlphaFoldDB" id="A0AAX6I4X0"/>
<sequence length="213" mass="22067">MASTISLLFFLLLGATLTLSSPPVPPIAAAAAAAADSTTEFIRASCRATEYPNLCFRSLSRYANAVRNSPVELAHVAANVTHARVRSLSKRVAKMCGGSADPNNSSIAGLSWQEAGALRDCDSTLGDAADLTGRSAEELAGLGGAVGPEVAWRVANVQTWMSAALTNEDTCDDGFGRVGGPSAVKADVCRRVRVAERFTSNALALVNSLVAGR</sequence>
<dbReference type="InterPro" id="IPR035513">
    <property type="entry name" value="Invertase/methylesterase_inhib"/>
</dbReference>
<evidence type="ECO:0000259" key="3">
    <source>
        <dbReference type="SMART" id="SM00856"/>
    </source>
</evidence>
<dbReference type="InterPro" id="IPR051955">
    <property type="entry name" value="PME_Inhibitor"/>
</dbReference>
<dbReference type="CDD" id="cd15798">
    <property type="entry name" value="PMEI-like_3"/>
    <property type="match status" value="1"/>
</dbReference>
<feature type="signal peptide" evidence="2">
    <location>
        <begin position="1"/>
        <end position="20"/>
    </location>
</feature>